<keyword evidence="7" id="KW-1133">Transmembrane helix</keyword>
<accession>A0A0D0B698</accession>
<dbReference type="OrthoDB" id="5311848at2759"/>
<keyword evidence="8" id="KW-0472">Membrane</keyword>
<evidence type="ECO:0000256" key="6">
    <source>
        <dbReference type="ARBA" id="ARBA00022824"/>
    </source>
</evidence>
<gene>
    <name evidence="12" type="ORF">CY34DRAFT_808350</name>
</gene>
<reference evidence="12 13" key="1">
    <citation type="submission" date="2014-04" db="EMBL/GenBank/DDBJ databases">
        <authorList>
            <consortium name="DOE Joint Genome Institute"/>
            <person name="Kuo A."/>
            <person name="Ruytinx J."/>
            <person name="Rineau F."/>
            <person name="Colpaert J."/>
            <person name="Kohler A."/>
            <person name="Nagy L.G."/>
            <person name="Floudas D."/>
            <person name="Copeland A."/>
            <person name="Barry K.W."/>
            <person name="Cichocki N."/>
            <person name="Veneault-Fourrey C."/>
            <person name="LaButti K."/>
            <person name="Lindquist E.A."/>
            <person name="Lipzen A."/>
            <person name="Lundell T."/>
            <person name="Morin E."/>
            <person name="Murat C."/>
            <person name="Sun H."/>
            <person name="Tunlid A."/>
            <person name="Henrissat B."/>
            <person name="Grigoriev I.V."/>
            <person name="Hibbett D.S."/>
            <person name="Martin F."/>
            <person name="Nordberg H.P."/>
            <person name="Cantor M.N."/>
            <person name="Hua S.X."/>
        </authorList>
    </citation>
    <scope>NUCLEOTIDE SEQUENCE [LARGE SCALE GENOMIC DNA]</scope>
    <source>
        <strain evidence="12 13">UH-Slu-Lm8-n1</strain>
    </source>
</reference>
<dbReference type="GO" id="GO:0048288">
    <property type="term" value="P:nuclear membrane fusion involved in karyogamy"/>
    <property type="evidence" value="ECO:0007669"/>
    <property type="project" value="UniProtKB-UniRule"/>
</dbReference>
<dbReference type="EMBL" id="KN835344">
    <property type="protein sequence ID" value="KIK39408.1"/>
    <property type="molecule type" value="Genomic_DNA"/>
</dbReference>
<dbReference type="Pfam" id="PF04163">
    <property type="entry name" value="Tht1"/>
    <property type="match status" value="1"/>
</dbReference>
<evidence type="ECO:0000313" key="12">
    <source>
        <dbReference type="EMBL" id="KIK39408.1"/>
    </source>
</evidence>
<evidence type="ECO:0000256" key="5">
    <source>
        <dbReference type="ARBA" id="ARBA00022729"/>
    </source>
</evidence>
<dbReference type="Proteomes" id="UP000054485">
    <property type="component" value="Unassembled WGS sequence"/>
</dbReference>
<evidence type="ECO:0008006" key="14">
    <source>
        <dbReference type="Google" id="ProtNLM"/>
    </source>
</evidence>
<keyword evidence="6 11" id="KW-0256">Endoplasmic reticulum</keyword>
<evidence type="ECO:0000256" key="10">
    <source>
        <dbReference type="ARBA" id="ARBA00023242"/>
    </source>
</evidence>
<evidence type="ECO:0000256" key="3">
    <source>
        <dbReference type="ARBA" id="ARBA00022459"/>
    </source>
</evidence>
<sequence>MRKNDCFQDAARHAKSRCEVSHMSEDERIQVAIRLTLCELATARHHTPPLECSPFKNNAGSHIPHHAVGDCVDALSRSAQFWSSYSGYLREIPQLCFAFRRWMEIDTAKDIYRNVTMEKLALIRFILEQQKGFTAAHQNWERSSTDLGDLINVLKLTSGNIRDIADATSNSIIQNAQSLFTKMETTLSVVNQRSFDDRIRSLDKVDRRIDDLTLSVLFSFPGLLKRS</sequence>
<dbReference type="HOGENOM" id="CLU_106406_0_0_1"/>
<evidence type="ECO:0000256" key="8">
    <source>
        <dbReference type="ARBA" id="ARBA00023136"/>
    </source>
</evidence>
<evidence type="ECO:0000256" key="7">
    <source>
        <dbReference type="ARBA" id="ARBA00022989"/>
    </source>
</evidence>
<keyword evidence="10 11" id="KW-0539">Nucleus</keyword>
<comment type="function">
    <text evidence="1 11">Required for nuclear membrane fusion during karyogamy.</text>
</comment>
<keyword evidence="9" id="KW-0325">Glycoprotein</keyword>
<proteinExistence type="inferred from homology"/>
<comment type="subcellular location">
    <subcellularLocation>
        <location evidence="11">Endoplasmic reticulum membrane</location>
    </subcellularLocation>
    <subcellularLocation>
        <location evidence="11">Nucleus membrane</location>
    </subcellularLocation>
</comment>
<evidence type="ECO:0000256" key="11">
    <source>
        <dbReference type="RuleBase" id="RU368082"/>
    </source>
</evidence>
<keyword evidence="13" id="KW-1185">Reference proteome</keyword>
<reference evidence="13" key="2">
    <citation type="submission" date="2015-01" db="EMBL/GenBank/DDBJ databases">
        <title>Evolutionary Origins and Diversification of the Mycorrhizal Mutualists.</title>
        <authorList>
            <consortium name="DOE Joint Genome Institute"/>
            <consortium name="Mycorrhizal Genomics Consortium"/>
            <person name="Kohler A."/>
            <person name="Kuo A."/>
            <person name="Nagy L.G."/>
            <person name="Floudas D."/>
            <person name="Copeland A."/>
            <person name="Barry K.W."/>
            <person name="Cichocki N."/>
            <person name="Veneault-Fourrey C."/>
            <person name="LaButti K."/>
            <person name="Lindquist E.A."/>
            <person name="Lipzen A."/>
            <person name="Lundell T."/>
            <person name="Morin E."/>
            <person name="Murat C."/>
            <person name="Riley R."/>
            <person name="Ohm R."/>
            <person name="Sun H."/>
            <person name="Tunlid A."/>
            <person name="Henrissat B."/>
            <person name="Grigoriev I.V."/>
            <person name="Hibbett D.S."/>
            <person name="Martin F."/>
        </authorList>
    </citation>
    <scope>NUCLEOTIDE SEQUENCE [LARGE SCALE GENOMIC DNA]</scope>
    <source>
        <strain evidence="13">UH-Slu-Lm8-n1</strain>
    </source>
</reference>
<name>A0A0D0B698_9AGAM</name>
<dbReference type="PANTHER" id="PTHR28012:SF1">
    <property type="entry name" value="NUCLEAR FUSION PROTEIN KAR5"/>
    <property type="match status" value="1"/>
</dbReference>
<organism evidence="12 13">
    <name type="scientific">Suillus luteus UH-Slu-Lm8-n1</name>
    <dbReference type="NCBI Taxonomy" id="930992"/>
    <lineage>
        <taxon>Eukaryota</taxon>
        <taxon>Fungi</taxon>
        <taxon>Dikarya</taxon>
        <taxon>Basidiomycota</taxon>
        <taxon>Agaricomycotina</taxon>
        <taxon>Agaricomycetes</taxon>
        <taxon>Agaricomycetidae</taxon>
        <taxon>Boletales</taxon>
        <taxon>Suillineae</taxon>
        <taxon>Suillaceae</taxon>
        <taxon>Suillus</taxon>
    </lineage>
</organism>
<dbReference type="AlphaFoldDB" id="A0A0D0B698"/>
<evidence type="ECO:0000256" key="1">
    <source>
        <dbReference type="ARBA" id="ARBA00003389"/>
    </source>
</evidence>
<evidence type="ECO:0000256" key="4">
    <source>
        <dbReference type="ARBA" id="ARBA00022692"/>
    </source>
</evidence>
<dbReference type="GO" id="GO:0005789">
    <property type="term" value="C:endoplasmic reticulum membrane"/>
    <property type="evidence" value="ECO:0007669"/>
    <property type="project" value="UniProtKB-SubCell"/>
</dbReference>
<dbReference type="GO" id="GO:0031965">
    <property type="term" value="C:nuclear membrane"/>
    <property type="evidence" value="ECO:0007669"/>
    <property type="project" value="UniProtKB-SubCell"/>
</dbReference>
<dbReference type="GO" id="GO:0000742">
    <property type="term" value="P:karyogamy involved in conjugation with cellular fusion"/>
    <property type="evidence" value="ECO:0007669"/>
    <property type="project" value="UniProtKB-UniRule"/>
</dbReference>
<keyword evidence="4" id="KW-0812">Transmembrane</keyword>
<dbReference type="PANTHER" id="PTHR28012">
    <property type="entry name" value="NUCLEAR FUSION PROTEIN KAR5"/>
    <property type="match status" value="1"/>
</dbReference>
<evidence type="ECO:0000256" key="9">
    <source>
        <dbReference type="ARBA" id="ARBA00023180"/>
    </source>
</evidence>
<comment type="similarity">
    <text evidence="2 11">Belongs to the KAR5 family.</text>
</comment>
<evidence type="ECO:0000313" key="13">
    <source>
        <dbReference type="Proteomes" id="UP000054485"/>
    </source>
</evidence>
<protein>
    <recommendedName>
        <fullName evidence="14">Nuclear fusion protein KAR5</fullName>
    </recommendedName>
</protein>
<dbReference type="InterPro" id="IPR007292">
    <property type="entry name" value="Nuclear_fusion_Kar5"/>
</dbReference>
<keyword evidence="3 11" id="KW-0415">Karyogamy</keyword>
<keyword evidence="5 11" id="KW-0732">Signal</keyword>
<evidence type="ECO:0000256" key="2">
    <source>
        <dbReference type="ARBA" id="ARBA00010473"/>
    </source>
</evidence>
<dbReference type="InParanoid" id="A0A0D0B698"/>